<organism evidence="1 2">
    <name type="scientific">Sphaerobolus stellatus (strain SS14)</name>
    <dbReference type="NCBI Taxonomy" id="990650"/>
    <lineage>
        <taxon>Eukaryota</taxon>
        <taxon>Fungi</taxon>
        <taxon>Dikarya</taxon>
        <taxon>Basidiomycota</taxon>
        <taxon>Agaricomycotina</taxon>
        <taxon>Agaricomycetes</taxon>
        <taxon>Phallomycetidae</taxon>
        <taxon>Geastrales</taxon>
        <taxon>Sphaerobolaceae</taxon>
        <taxon>Sphaerobolus</taxon>
    </lineage>
</organism>
<dbReference type="EMBL" id="KN837483">
    <property type="protein sequence ID" value="KIJ24498.1"/>
    <property type="molecule type" value="Genomic_DNA"/>
</dbReference>
<dbReference type="Proteomes" id="UP000054279">
    <property type="component" value="Unassembled WGS sequence"/>
</dbReference>
<evidence type="ECO:0000313" key="2">
    <source>
        <dbReference type="Proteomes" id="UP000054279"/>
    </source>
</evidence>
<proteinExistence type="predicted"/>
<sequence length="405" mass="46115">MPSSRTSSKIFDEPTPTARLSATDIQDDGQTKNAETSAISSVGALCELLKLDHRYDRTGNFVIIPKATWIKDEKRETFTEHALVFIRRYNQKHKLVGTRLDINSPSILQVLSEIVKYYLAHPERFHEISTIESPFMILYHHWEDLKNYRNNTEDDEETSKEIEKRGQKFLLLRETHVLRYKGQLEVLRRPPWNFFSSRFIDYAGTFMPYTVEGRIICRALACIVLIGDESGQWKNGDLKKLGDAVKNRVYNYSLKKKYTELQNKLSETGQGLIDDGREAEIEEDSPLENLWHKRMNALMGKSPVIGAASQNSASPMDLSVLQTKIMEAPLRLLRVAIQLPLSILMLMGDQTAPTLTPMLAHLAWMATDPPKSAQVSSNVPAIKPKPTKRDVMDKAKAFIDDHLGM</sequence>
<reference evidence="1 2" key="1">
    <citation type="submission" date="2014-06" db="EMBL/GenBank/DDBJ databases">
        <title>Evolutionary Origins and Diversification of the Mycorrhizal Mutualists.</title>
        <authorList>
            <consortium name="DOE Joint Genome Institute"/>
            <consortium name="Mycorrhizal Genomics Consortium"/>
            <person name="Kohler A."/>
            <person name="Kuo A."/>
            <person name="Nagy L.G."/>
            <person name="Floudas D."/>
            <person name="Copeland A."/>
            <person name="Barry K.W."/>
            <person name="Cichocki N."/>
            <person name="Veneault-Fourrey C."/>
            <person name="LaButti K."/>
            <person name="Lindquist E.A."/>
            <person name="Lipzen A."/>
            <person name="Lundell T."/>
            <person name="Morin E."/>
            <person name="Murat C."/>
            <person name="Riley R."/>
            <person name="Ohm R."/>
            <person name="Sun H."/>
            <person name="Tunlid A."/>
            <person name="Henrissat B."/>
            <person name="Grigoriev I.V."/>
            <person name="Hibbett D.S."/>
            <person name="Martin F."/>
        </authorList>
    </citation>
    <scope>NUCLEOTIDE SEQUENCE [LARGE SCALE GENOMIC DNA]</scope>
    <source>
        <strain evidence="1 2">SS14</strain>
    </source>
</reference>
<dbReference type="OrthoDB" id="3266683at2759"/>
<dbReference type="AlphaFoldDB" id="A0A0C9T6F5"/>
<dbReference type="HOGENOM" id="CLU_680015_0_0_1"/>
<name>A0A0C9T6F5_SPHS4</name>
<gene>
    <name evidence="1" type="ORF">M422DRAFT_274698</name>
</gene>
<protein>
    <submittedName>
        <fullName evidence="1">Unplaced genomic scaffold SPHSTscaffold_408, whole genome shotgun sequence</fullName>
    </submittedName>
</protein>
<keyword evidence="2" id="KW-1185">Reference proteome</keyword>
<evidence type="ECO:0000313" key="1">
    <source>
        <dbReference type="EMBL" id="KIJ24498.1"/>
    </source>
</evidence>
<accession>A0A0C9T6F5</accession>